<comment type="caution">
    <text evidence="1">The sequence shown here is derived from an EMBL/GenBank/DDBJ whole genome shotgun (WGS) entry which is preliminary data.</text>
</comment>
<reference evidence="2" key="1">
    <citation type="submission" date="2019-10" db="EMBL/GenBank/DDBJ databases">
        <title>Streptomyces sp. nov., a novel actinobacterium isolated from alkaline environment.</title>
        <authorList>
            <person name="Golinska P."/>
        </authorList>
    </citation>
    <scope>NUCLEOTIDE SEQUENCE [LARGE SCALE GENOMIC DNA]</scope>
    <source>
        <strain evidence="2">DSM 42108</strain>
    </source>
</reference>
<dbReference type="PANTHER" id="PTHR43734:SF1">
    <property type="entry name" value="PHYTOENE DESATURASE"/>
    <property type="match status" value="1"/>
</dbReference>
<dbReference type="InterPro" id="IPR008150">
    <property type="entry name" value="Phytoene_DH_bac_CS"/>
</dbReference>
<dbReference type="PROSITE" id="PS00982">
    <property type="entry name" value="PHYTOENE_DH"/>
    <property type="match status" value="1"/>
</dbReference>
<feature type="non-terminal residue" evidence="1">
    <location>
        <position position="142"/>
    </location>
</feature>
<proteinExistence type="predicted"/>
<accession>A0A7W3T924</accession>
<evidence type="ECO:0000313" key="1">
    <source>
        <dbReference type="EMBL" id="MBB0233157.1"/>
    </source>
</evidence>
<organism evidence="1 2">
    <name type="scientific">Streptomyces calidiresistens</name>
    <dbReference type="NCBI Taxonomy" id="1485586"/>
    <lineage>
        <taxon>Bacteria</taxon>
        <taxon>Bacillati</taxon>
        <taxon>Actinomycetota</taxon>
        <taxon>Actinomycetes</taxon>
        <taxon>Kitasatosporales</taxon>
        <taxon>Streptomycetaceae</taxon>
        <taxon>Streptomyces</taxon>
    </lineage>
</organism>
<feature type="non-terminal residue" evidence="1">
    <location>
        <position position="1"/>
    </location>
</feature>
<dbReference type="Proteomes" id="UP000530234">
    <property type="component" value="Unassembled WGS sequence"/>
</dbReference>
<dbReference type="PANTHER" id="PTHR43734">
    <property type="entry name" value="PHYTOENE DESATURASE"/>
    <property type="match status" value="1"/>
</dbReference>
<sequence length="142" mass="14679">ATDPSLAPAGRHLHYVLAPCPNTDIGPDATHWADLGPRYRDALLNELEKRGLNGITSAIEEETLVTPADWTAEGHAAGTPFSAAHTFPQTGPFRPRNLVSGLDNAVLAGCGTTPGVGVPTVLISGKLAAGRITGAGPRPRDT</sequence>
<protein>
    <submittedName>
        <fullName evidence="1">Phytoene desaturase</fullName>
    </submittedName>
</protein>
<gene>
    <name evidence="1" type="ORF">FOE67_27610</name>
</gene>
<dbReference type="AlphaFoldDB" id="A0A7W3T924"/>
<evidence type="ECO:0000313" key="2">
    <source>
        <dbReference type="Proteomes" id="UP000530234"/>
    </source>
</evidence>
<dbReference type="EMBL" id="VKHS01001584">
    <property type="protein sequence ID" value="MBB0233157.1"/>
    <property type="molecule type" value="Genomic_DNA"/>
</dbReference>
<name>A0A7W3T924_9ACTN</name>
<keyword evidence="2" id="KW-1185">Reference proteome</keyword>